<proteinExistence type="predicted"/>
<organism evidence="1 2">
    <name type="scientific">Prunus persica</name>
    <name type="common">Peach</name>
    <name type="synonym">Amygdalus persica</name>
    <dbReference type="NCBI Taxonomy" id="3760"/>
    <lineage>
        <taxon>Eukaryota</taxon>
        <taxon>Viridiplantae</taxon>
        <taxon>Streptophyta</taxon>
        <taxon>Embryophyta</taxon>
        <taxon>Tracheophyta</taxon>
        <taxon>Spermatophyta</taxon>
        <taxon>Magnoliopsida</taxon>
        <taxon>eudicotyledons</taxon>
        <taxon>Gunneridae</taxon>
        <taxon>Pentapetalae</taxon>
        <taxon>rosids</taxon>
        <taxon>fabids</taxon>
        <taxon>Rosales</taxon>
        <taxon>Rosaceae</taxon>
        <taxon>Amygdaloideae</taxon>
        <taxon>Amygdaleae</taxon>
        <taxon>Prunus</taxon>
    </lineage>
</organism>
<dbReference type="Gramene" id="ONH94968">
    <property type="protein sequence ID" value="ONH94968"/>
    <property type="gene ID" value="PRUPE_7G042700"/>
</dbReference>
<name>A0A251N6J4_PRUPE</name>
<protein>
    <submittedName>
        <fullName evidence="1">Uncharacterized protein</fullName>
    </submittedName>
</protein>
<evidence type="ECO:0000313" key="1">
    <source>
        <dbReference type="EMBL" id="ONH94968.1"/>
    </source>
</evidence>
<dbReference type="AlphaFoldDB" id="A0A251N6J4"/>
<gene>
    <name evidence="1" type="ORF">PRUPE_7G042700</name>
</gene>
<evidence type="ECO:0000313" key="2">
    <source>
        <dbReference type="Proteomes" id="UP000006882"/>
    </source>
</evidence>
<dbReference type="Proteomes" id="UP000006882">
    <property type="component" value="Chromosome G7"/>
</dbReference>
<sequence>MKGNSGSPCLRPLAGPNLSLGLFTPTSNIHFLPTSPKPFIFRNKIQKAPIHMIIGLHKVYLKHQPIFLLLPHFPHHSICN</sequence>
<dbReference type="EMBL" id="CM007657">
    <property type="protein sequence ID" value="ONH94968.1"/>
    <property type="molecule type" value="Genomic_DNA"/>
</dbReference>
<accession>A0A251N6J4</accession>
<reference evidence="1 2" key="1">
    <citation type="journal article" date="2013" name="Nat. Genet.">
        <title>The high-quality draft genome of peach (Prunus persica) identifies unique patterns of genetic diversity, domestication and genome evolution.</title>
        <authorList>
            <consortium name="International Peach Genome Initiative"/>
            <person name="Verde I."/>
            <person name="Abbott A.G."/>
            <person name="Scalabrin S."/>
            <person name="Jung S."/>
            <person name="Shu S."/>
            <person name="Marroni F."/>
            <person name="Zhebentyayeva T."/>
            <person name="Dettori M.T."/>
            <person name="Grimwood J."/>
            <person name="Cattonaro F."/>
            <person name="Zuccolo A."/>
            <person name="Rossini L."/>
            <person name="Jenkins J."/>
            <person name="Vendramin E."/>
            <person name="Meisel L.A."/>
            <person name="Decroocq V."/>
            <person name="Sosinski B."/>
            <person name="Prochnik S."/>
            <person name="Mitros T."/>
            <person name="Policriti A."/>
            <person name="Cipriani G."/>
            <person name="Dondini L."/>
            <person name="Ficklin S."/>
            <person name="Goodstein D.M."/>
            <person name="Xuan P."/>
            <person name="Del Fabbro C."/>
            <person name="Aramini V."/>
            <person name="Copetti D."/>
            <person name="Gonzalez S."/>
            <person name="Horner D.S."/>
            <person name="Falchi R."/>
            <person name="Lucas S."/>
            <person name="Mica E."/>
            <person name="Maldonado J."/>
            <person name="Lazzari B."/>
            <person name="Bielenberg D."/>
            <person name="Pirona R."/>
            <person name="Miculan M."/>
            <person name="Barakat A."/>
            <person name="Testolin R."/>
            <person name="Stella A."/>
            <person name="Tartarini S."/>
            <person name="Tonutti P."/>
            <person name="Arus P."/>
            <person name="Orellana A."/>
            <person name="Wells C."/>
            <person name="Main D."/>
            <person name="Vizzotto G."/>
            <person name="Silva H."/>
            <person name="Salamini F."/>
            <person name="Schmutz J."/>
            <person name="Morgante M."/>
            <person name="Rokhsar D.S."/>
        </authorList>
    </citation>
    <scope>NUCLEOTIDE SEQUENCE [LARGE SCALE GENOMIC DNA]</scope>
    <source>
        <strain evidence="2">cv. Nemared</strain>
    </source>
</reference>
<keyword evidence="2" id="KW-1185">Reference proteome</keyword>